<sequence length="274" mass="29875">MIRGLYTAGAGMITQQRRQEMLTDNMANANTPGYKADQASMRAFPNQLIRAMGTDHLQRHGTTHVGELSTGVYMQERTPNFRQGDIYETFNTTDLALLQGVVPAGDNGQEGMLFYTVENGDGEVRYTRNGNFTVDGAGFLTTAQGNYVLDAAGERLNVGSENFTVTADGQVVNALTEQPVGQINVALVMDPDQLVKVGNGFLRYDGDGEIQTAIGNGGVTFQLQQGFLERSNVDAAQTVTQMMTALRNFEANQRVLQAYDRSLERTVNDIGRIG</sequence>
<dbReference type="Pfam" id="PF06429">
    <property type="entry name" value="Flg_bbr_C"/>
    <property type="match status" value="1"/>
</dbReference>
<dbReference type="Proteomes" id="UP000790580">
    <property type="component" value="Unassembled WGS sequence"/>
</dbReference>
<evidence type="ECO:0000313" key="7">
    <source>
        <dbReference type="Proteomes" id="UP000790580"/>
    </source>
</evidence>
<dbReference type="NCBIfam" id="TIGR03506">
    <property type="entry name" value="FlgEFG_subfam"/>
    <property type="match status" value="1"/>
</dbReference>
<keyword evidence="7" id="KW-1185">Reference proteome</keyword>
<comment type="subcellular location">
    <subcellularLocation>
        <location evidence="2">Bacterial flagellum basal body</location>
    </subcellularLocation>
</comment>
<dbReference type="Pfam" id="PF22692">
    <property type="entry name" value="LlgE_F_G_D1"/>
    <property type="match status" value="1"/>
</dbReference>
<dbReference type="InterPro" id="IPR001444">
    <property type="entry name" value="Flag_bb_rod_N"/>
</dbReference>
<organism evidence="6 7">
    <name type="scientific">Evansella alkalicola</name>
    <dbReference type="NCBI Taxonomy" id="745819"/>
    <lineage>
        <taxon>Bacteria</taxon>
        <taxon>Bacillati</taxon>
        <taxon>Bacillota</taxon>
        <taxon>Bacilli</taxon>
        <taxon>Bacillales</taxon>
        <taxon>Bacillaceae</taxon>
        <taxon>Evansella</taxon>
    </lineage>
</organism>
<keyword evidence="6" id="KW-0966">Cell projection</keyword>
<dbReference type="EMBL" id="JAHQCR010000076">
    <property type="protein sequence ID" value="MBU9723418.1"/>
    <property type="molecule type" value="Genomic_DNA"/>
</dbReference>
<gene>
    <name evidence="6" type="ORF">KS407_18530</name>
</gene>
<comment type="caution">
    <text evidence="6">The sequence shown here is derived from an EMBL/GenBank/DDBJ whole genome shotgun (WGS) entry which is preliminary data.</text>
</comment>
<reference evidence="6 7" key="1">
    <citation type="submission" date="2021-06" db="EMBL/GenBank/DDBJ databases">
        <title>Bacillus sp. RD4P76, an endophyte from a halophyte.</title>
        <authorList>
            <person name="Sun J.-Q."/>
        </authorList>
    </citation>
    <scope>NUCLEOTIDE SEQUENCE [LARGE SCALE GENOMIC DNA]</scope>
    <source>
        <strain evidence="6 7">JCM 17098</strain>
    </source>
</reference>
<dbReference type="SUPFAM" id="SSF117143">
    <property type="entry name" value="Flagellar hook protein flgE"/>
    <property type="match status" value="1"/>
</dbReference>
<evidence type="ECO:0000259" key="4">
    <source>
        <dbReference type="Pfam" id="PF06429"/>
    </source>
</evidence>
<evidence type="ECO:0000259" key="5">
    <source>
        <dbReference type="Pfam" id="PF22692"/>
    </source>
</evidence>
<evidence type="ECO:0000313" key="6">
    <source>
        <dbReference type="EMBL" id="MBU9723418.1"/>
    </source>
</evidence>
<comment type="similarity">
    <text evidence="1 2">Belongs to the flagella basal body rod proteins family.</text>
</comment>
<keyword evidence="6" id="KW-0969">Cilium</keyword>
<evidence type="ECO:0000259" key="3">
    <source>
        <dbReference type="Pfam" id="PF00460"/>
    </source>
</evidence>
<dbReference type="InterPro" id="IPR037925">
    <property type="entry name" value="FlgE/F/G-like"/>
</dbReference>
<feature type="domain" description="Flagellar basal body rod protein N-terminal" evidence="3">
    <location>
        <begin position="5"/>
        <end position="35"/>
    </location>
</feature>
<evidence type="ECO:0000256" key="1">
    <source>
        <dbReference type="ARBA" id="ARBA00009677"/>
    </source>
</evidence>
<keyword evidence="6" id="KW-0282">Flagellum</keyword>
<name>A0ABS6JXW0_9BACI</name>
<dbReference type="InterPro" id="IPR053967">
    <property type="entry name" value="LlgE_F_G-like_D1"/>
</dbReference>
<evidence type="ECO:0000256" key="2">
    <source>
        <dbReference type="RuleBase" id="RU362116"/>
    </source>
</evidence>
<feature type="domain" description="Flagellar basal-body/hook protein C-terminal" evidence="4">
    <location>
        <begin position="224"/>
        <end position="267"/>
    </location>
</feature>
<accession>A0ABS6JXW0</accession>
<dbReference type="Pfam" id="PF00460">
    <property type="entry name" value="Flg_bb_rod"/>
    <property type="match status" value="1"/>
</dbReference>
<protein>
    <submittedName>
        <fullName evidence="6">Flagellar hook-basal body protein</fullName>
    </submittedName>
</protein>
<dbReference type="InterPro" id="IPR010930">
    <property type="entry name" value="Flg_bb/hook_C_dom"/>
</dbReference>
<dbReference type="PANTHER" id="PTHR30435">
    <property type="entry name" value="FLAGELLAR PROTEIN"/>
    <property type="match status" value="1"/>
</dbReference>
<dbReference type="InterPro" id="IPR020013">
    <property type="entry name" value="Flagellar_FlgE/F/G"/>
</dbReference>
<dbReference type="PANTHER" id="PTHR30435:SF19">
    <property type="entry name" value="FLAGELLAR BASAL-BODY ROD PROTEIN FLGG"/>
    <property type="match status" value="1"/>
</dbReference>
<proteinExistence type="inferred from homology"/>
<keyword evidence="2" id="KW-0975">Bacterial flagellum</keyword>
<feature type="domain" description="Flagellar hook protein FlgE/F/G-like D1" evidence="5">
    <location>
        <begin position="111"/>
        <end position="171"/>
    </location>
</feature>
<dbReference type="RefSeq" id="WP_088077024.1">
    <property type="nucleotide sequence ID" value="NZ_JAHQCR010000076.1"/>
</dbReference>
<dbReference type="InterPro" id="IPR019776">
    <property type="entry name" value="Flagellar_basal_body_rod_CS"/>
</dbReference>
<dbReference type="PROSITE" id="PS00588">
    <property type="entry name" value="FLAGELLA_BB_ROD"/>
    <property type="match status" value="1"/>
</dbReference>